<evidence type="ECO:0000313" key="8">
    <source>
        <dbReference type="Proteomes" id="UP000620104"/>
    </source>
</evidence>
<dbReference type="PANTHER" id="PTHR11266">
    <property type="entry name" value="PEROXISOMAL MEMBRANE PROTEIN 2, PXMP2 MPV17"/>
    <property type="match status" value="1"/>
</dbReference>
<evidence type="ECO:0000256" key="5">
    <source>
        <dbReference type="ARBA" id="ARBA00023136"/>
    </source>
</evidence>
<evidence type="ECO:0000256" key="4">
    <source>
        <dbReference type="ARBA" id="ARBA00022989"/>
    </source>
</evidence>
<comment type="subcellular location">
    <subcellularLocation>
        <location evidence="1">Membrane</location>
        <topology evidence="1">Multi-pass membrane protein</topology>
    </subcellularLocation>
</comment>
<dbReference type="GO" id="GO:0016020">
    <property type="term" value="C:membrane"/>
    <property type="evidence" value="ECO:0007669"/>
    <property type="project" value="UniProtKB-SubCell"/>
</dbReference>
<gene>
    <name evidence="7" type="ORF">NliqN6_6655</name>
</gene>
<proteinExistence type="inferred from homology"/>
<evidence type="ECO:0000256" key="1">
    <source>
        <dbReference type="ARBA" id="ARBA00004141"/>
    </source>
</evidence>
<sequence>MPAPQLLQAFAKFYNGNFDRRPVPTLMITNGVLNSIADAVAQSSQMLLAQRSMPHPSTPEFEPPPPQGYDYARTLRFAVFGVAMGPLIGVWMRFLERNVPLTGGSRRRSIQLGKRVFADQFLLAPIGLAIFVSAMGFMEGKDTEGVKEKFSDMYYPALISNWKVWPLAQAVNFSLMPLAYRVPFQSTCGIAWNVYLSLLNARDEKNLSD</sequence>
<dbReference type="Pfam" id="PF04117">
    <property type="entry name" value="Mpv17_PMP22"/>
    <property type="match status" value="1"/>
</dbReference>
<name>A0A8H3U025_9TREE</name>
<dbReference type="EMBL" id="BLZA01000057">
    <property type="protein sequence ID" value="GHJ90253.1"/>
    <property type="molecule type" value="Genomic_DNA"/>
</dbReference>
<protein>
    <recommendedName>
        <fullName evidence="9">Mpv17/PMP22 family protein</fullName>
    </recommendedName>
</protein>
<dbReference type="OrthoDB" id="10267969at2759"/>
<evidence type="ECO:0000256" key="2">
    <source>
        <dbReference type="ARBA" id="ARBA00006824"/>
    </source>
</evidence>
<keyword evidence="8" id="KW-1185">Reference proteome</keyword>
<dbReference type="GO" id="GO:0005739">
    <property type="term" value="C:mitochondrion"/>
    <property type="evidence" value="ECO:0007669"/>
    <property type="project" value="TreeGrafter"/>
</dbReference>
<keyword evidence="4 6" id="KW-1133">Transmembrane helix</keyword>
<evidence type="ECO:0000256" key="3">
    <source>
        <dbReference type="ARBA" id="ARBA00022692"/>
    </source>
</evidence>
<keyword evidence="5 6" id="KW-0472">Membrane</keyword>
<evidence type="ECO:0000313" key="7">
    <source>
        <dbReference type="EMBL" id="GHJ90253.1"/>
    </source>
</evidence>
<comment type="caution">
    <text evidence="7">The sequence shown here is derived from an EMBL/GenBank/DDBJ whole genome shotgun (WGS) entry which is preliminary data.</text>
</comment>
<feature type="transmembrane region" description="Helical" evidence="6">
    <location>
        <begin position="116"/>
        <end position="138"/>
    </location>
</feature>
<keyword evidence="3 6" id="KW-0812">Transmembrane</keyword>
<dbReference type="AlphaFoldDB" id="A0A8H3U025"/>
<dbReference type="InterPro" id="IPR007248">
    <property type="entry name" value="Mpv17_PMP22"/>
</dbReference>
<organism evidence="7 8">
    <name type="scientific">Naganishia liquefaciens</name>
    <dbReference type="NCBI Taxonomy" id="104408"/>
    <lineage>
        <taxon>Eukaryota</taxon>
        <taxon>Fungi</taxon>
        <taxon>Dikarya</taxon>
        <taxon>Basidiomycota</taxon>
        <taxon>Agaricomycotina</taxon>
        <taxon>Tremellomycetes</taxon>
        <taxon>Filobasidiales</taxon>
        <taxon>Filobasidiaceae</taxon>
        <taxon>Naganishia</taxon>
    </lineage>
</organism>
<dbReference type="Proteomes" id="UP000620104">
    <property type="component" value="Unassembled WGS sequence"/>
</dbReference>
<evidence type="ECO:0008006" key="9">
    <source>
        <dbReference type="Google" id="ProtNLM"/>
    </source>
</evidence>
<accession>A0A8H3U025</accession>
<dbReference type="PANTHER" id="PTHR11266:SF50">
    <property type="entry name" value="VACUOLAR MEMBRANE PROTEIN YOR292C"/>
    <property type="match status" value="1"/>
</dbReference>
<evidence type="ECO:0000256" key="6">
    <source>
        <dbReference type="RuleBase" id="RU363053"/>
    </source>
</evidence>
<comment type="similarity">
    <text evidence="2 6">Belongs to the peroxisomal membrane protein PXMP2/4 family.</text>
</comment>
<feature type="transmembrane region" description="Helical" evidence="6">
    <location>
        <begin position="75"/>
        <end position="95"/>
    </location>
</feature>
<reference evidence="7" key="1">
    <citation type="submission" date="2020-07" db="EMBL/GenBank/DDBJ databases">
        <title>Draft Genome Sequence of a Deep-Sea Yeast, Naganishia (Cryptococcus) liquefaciens strain N6.</title>
        <authorList>
            <person name="Han Y.W."/>
            <person name="Kajitani R."/>
            <person name="Morimoto H."/>
            <person name="Parhat M."/>
            <person name="Tsubouchi H."/>
            <person name="Bakenova O."/>
            <person name="Ogata M."/>
            <person name="Argunhan B."/>
            <person name="Aoki R."/>
            <person name="Kajiwara S."/>
            <person name="Itoh T."/>
            <person name="Iwasaki H."/>
        </authorList>
    </citation>
    <scope>NUCLEOTIDE SEQUENCE</scope>
    <source>
        <strain evidence="7">N6</strain>
    </source>
</reference>